<dbReference type="STRING" id="1391654.AKJ09_07577"/>
<evidence type="ECO:0000256" key="2">
    <source>
        <dbReference type="SAM" id="SignalP"/>
    </source>
</evidence>
<evidence type="ECO:0000313" key="4">
    <source>
        <dbReference type="Proteomes" id="UP000064967"/>
    </source>
</evidence>
<proteinExistence type="predicted"/>
<protein>
    <recommendedName>
        <fullName evidence="5">Right handed beta helix domain-containing protein</fullName>
    </recommendedName>
</protein>
<accession>A0A0K1Q5B8</accession>
<dbReference type="PATRIC" id="fig|1391654.3.peg.7689"/>
<evidence type="ECO:0000256" key="1">
    <source>
        <dbReference type="SAM" id="MobiDB-lite"/>
    </source>
</evidence>
<gene>
    <name evidence="3" type="ORF">AKJ09_07577</name>
</gene>
<keyword evidence="2" id="KW-0732">Signal</keyword>
<sequence>MGLSAFLVFIPSIAAAGTLTVGPGKMHAAPCAAIAAAAPGDVIEIDAAGTYQGDVCSWSTDGLTLRGVNGRPKIDAAGKNAAGKGVYVVAADHVTFENLEIYGAKVPDNNGAGIRHQGKDLVVRGVYFHDNENGILGSPAKDGEGSVLIEQSEFAQNGFGDGYSHNLYLGAYGSVTMQSSYSHGAKVGHLLKSRARINRILYNRLTDEAGSTASYELDFPNGGLTYVIGNLIEQSAETENPTVLAYGEEGTSNADQHLFFVHNTVVNDRANGGTIVNIANGVTEPALVANNVLLGQATVSTQASSKLQGNCVDTVANAKLVDAASFDYHLGAGSPCIDHGVDLANPDLLPTQQYEHPTHTVARAAVGPIDPGAYEFGNAPPDAGGGTSPPDGGGSTGGSPEAGPPDGQTDSATASSGDSDSGCGCRTVPNAGSRTRLGGMLLLAAVATLASVRARARRKL</sequence>
<feature type="chain" id="PRO_5005466617" description="Right handed beta helix domain-containing protein" evidence="2">
    <location>
        <begin position="17"/>
        <end position="460"/>
    </location>
</feature>
<dbReference type="SUPFAM" id="SSF51126">
    <property type="entry name" value="Pectin lyase-like"/>
    <property type="match status" value="1"/>
</dbReference>
<dbReference type="InterPro" id="IPR012334">
    <property type="entry name" value="Pectin_lyas_fold"/>
</dbReference>
<name>A0A0K1Q5B8_9BACT</name>
<feature type="compositionally biased region" description="Low complexity" evidence="1">
    <location>
        <begin position="398"/>
        <end position="425"/>
    </location>
</feature>
<reference evidence="3 4" key="1">
    <citation type="submission" date="2015-08" db="EMBL/GenBank/DDBJ databases">
        <authorList>
            <person name="Babu N.S."/>
            <person name="Beckwith C.J."/>
            <person name="Beseler K.G."/>
            <person name="Brison A."/>
            <person name="Carone J.V."/>
            <person name="Caskin T.P."/>
            <person name="Diamond M."/>
            <person name="Durham M.E."/>
            <person name="Foxe J.M."/>
            <person name="Go M."/>
            <person name="Henderson B.A."/>
            <person name="Jones I.B."/>
            <person name="McGettigan J.A."/>
            <person name="Micheletti S.J."/>
            <person name="Nasrallah M.E."/>
            <person name="Ortiz D."/>
            <person name="Piller C.R."/>
            <person name="Privatt S.R."/>
            <person name="Schneider S.L."/>
            <person name="Sharp S."/>
            <person name="Smith T.C."/>
            <person name="Stanton J.D."/>
            <person name="Ullery H.E."/>
            <person name="Wilson R.J."/>
            <person name="Serrano M.G."/>
            <person name="Buck G."/>
            <person name="Lee V."/>
            <person name="Wang Y."/>
            <person name="Carvalho R."/>
            <person name="Voegtly L."/>
            <person name="Shi R."/>
            <person name="Duckworth R."/>
            <person name="Johnson A."/>
            <person name="Loviza R."/>
            <person name="Walstead R."/>
            <person name="Shah Z."/>
            <person name="Kiflezghi M."/>
            <person name="Wade K."/>
            <person name="Ball S.L."/>
            <person name="Bradley K.W."/>
            <person name="Asai D.J."/>
            <person name="Bowman C.A."/>
            <person name="Russell D.A."/>
            <person name="Pope W.H."/>
            <person name="Jacobs-Sera D."/>
            <person name="Hendrix R.W."/>
            <person name="Hatfull G.F."/>
        </authorList>
    </citation>
    <scope>NUCLEOTIDE SEQUENCE [LARGE SCALE GENOMIC DNA]</scope>
    <source>
        <strain evidence="3 4">DSM 27648</strain>
    </source>
</reference>
<dbReference type="Gene3D" id="2.160.20.10">
    <property type="entry name" value="Single-stranded right-handed beta-helix, Pectin lyase-like"/>
    <property type="match status" value="1"/>
</dbReference>
<feature type="compositionally biased region" description="Gly residues" evidence="1">
    <location>
        <begin position="383"/>
        <end position="397"/>
    </location>
</feature>
<dbReference type="InterPro" id="IPR011050">
    <property type="entry name" value="Pectin_lyase_fold/virulence"/>
</dbReference>
<dbReference type="Proteomes" id="UP000064967">
    <property type="component" value="Chromosome"/>
</dbReference>
<feature type="signal peptide" evidence="2">
    <location>
        <begin position="1"/>
        <end position="16"/>
    </location>
</feature>
<dbReference type="AlphaFoldDB" id="A0A0K1Q5B8"/>
<dbReference type="EMBL" id="CP012333">
    <property type="protein sequence ID" value="AKV00914.1"/>
    <property type="molecule type" value="Genomic_DNA"/>
</dbReference>
<organism evidence="3 4">
    <name type="scientific">Labilithrix luteola</name>
    <dbReference type="NCBI Taxonomy" id="1391654"/>
    <lineage>
        <taxon>Bacteria</taxon>
        <taxon>Pseudomonadati</taxon>
        <taxon>Myxococcota</taxon>
        <taxon>Polyangia</taxon>
        <taxon>Polyangiales</taxon>
        <taxon>Labilitrichaceae</taxon>
        <taxon>Labilithrix</taxon>
    </lineage>
</organism>
<feature type="region of interest" description="Disordered" evidence="1">
    <location>
        <begin position="369"/>
        <end position="433"/>
    </location>
</feature>
<evidence type="ECO:0000313" key="3">
    <source>
        <dbReference type="EMBL" id="AKV00914.1"/>
    </source>
</evidence>
<dbReference type="KEGG" id="llu:AKJ09_07577"/>
<evidence type="ECO:0008006" key="5">
    <source>
        <dbReference type="Google" id="ProtNLM"/>
    </source>
</evidence>
<keyword evidence="4" id="KW-1185">Reference proteome</keyword>